<accession>A0A021VTJ5</accession>
<evidence type="ECO:0000256" key="1">
    <source>
        <dbReference type="SAM" id="Phobius"/>
    </source>
</evidence>
<dbReference type="EMBL" id="AXCW01000252">
    <property type="protein sequence ID" value="EYR62382.1"/>
    <property type="molecule type" value="Genomic_DNA"/>
</dbReference>
<feature type="transmembrane region" description="Helical" evidence="1">
    <location>
        <begin position="85"/>
        <end position="109"/>
    </location>
</feature>
<keyword evidence="1" id="KW-0812">Transmembrane</keyword>
<evidence type="ECO:0000313" key="2">
    <source>
        <dbReference type="EMBL" id="EYR62382.1"/>
    </source>
</evidence>
<name>A0A021VTJ5_9CELL</name>
<comment type="caution">
    <text evidence="2">The sequence shown here is derived from an EMBL/GenBank/DDBJ whole genome shotgun (WGS) entry which is preliminary data.</text>
</comment>
<keyword evidence="1" id="KW-1133">Transmembrane helix</keyword>
<feature type="transmembrane region" description="Helical" evidence="1">
    <location>
        <begin position="223"/>
        <end position="242"/>
    </location>
</feature>
<dbReference type="RefSeq" id="WP_034228063.1">
    <property type="nucleotide sequence ID" value="NZ_AXCW01000252.1"/>
</dbReference>
<gene>
    <name evidence="2" type="ORF">N866_09010</name>
</gene>
<proteinExistence type="predicted"/>
<dbReference type="AlphaFoldDB" id="A0A021VTJ5"/>
<keyword evidence="3" id="KW-1185">Reference proteome</keyword>
<dbReference type="Proteomes" id="UP000019753">
    <property type="component" value="Unassembled WGS sequence"/>
</dbReference>
<organism evidence="2 3">
    <name type="scientific">Actinotalea ferrariae CF5-4</name>
    <dbReference type="NCBI Taxonomy" id="948458"/>
    <lineage>
        <taxon>Bacteria</taxon>
        <taxon>Bacillati</taxon>
        <taxon>Actinomycetota</taxon>
        <taxon>Actinomycetes</taxon>
        <taxon>Micrococcales</taxon>
        <taxon>Cellulomonadaceae</taxon>
        <taxon>Actinotalea</taxon>
    </lineage>
</organism>
<sequence length="301" mass="30000">MTGVLVVALVWLLLAAQLGRRAADPRRALAAAHALARTVDLALAGPTESAVVARCRARDRAAAIGMAVGVVVAAAALLATRPDQIVLPVIVTALAGGIGAAAGQGFVAWKESGVTVPPEEVRIARTSTPDVADYVAPLERGSAAVAAAAPAGALLALGASTRLGGDLPGMPWAPAVVLACLPVVLLVLAQVAGRRLVARPQPARTTLELAWDDALRARALRDLVGVVVAGGAGLAFVAIWLASGRADGGWPANVAVGVTSGLTIALSTALAVGALAGLVVRPERHVRRALWPASASAGGAA</sequence>
<feature type="transmembrane region" description="Helical" evidence="1">
    <location>
        <begin position="254"/>
        <end position="280"/>
    </location>
</feature>
<keyword evidence="1" id="KW-0472">Membrane</keyword>
<reference evidence="2 3" key="1">
    <citation type="submission" date="2014-01" db="EMBL/GenBank/DDBJ databases">
        <title>Actinotalea ferrariae CF5-4.</title>
        <authorList>
            <person name="Chen F."/>
            <person name="Li Y."/>
            <person name="Wang G."/>
        </authorList>
    </citation>
    <scope>NUCLEOTIDE SEQUENCE [LARGE SCALE GENOMIC DNA]</scope>
    <source>
        <strain evidence="2 3">CF5-4</strain>
    </source>
</reference>
<protein>
    <submittedName>
        <fullName evidence="2">Uncharacterized protein</fullName>
    </submittedName>
</protein>
<evidence type="ECO:0000313" key="3">
    <source>
        <dbReference type="Proteomes" id="UP000019753"/>
    </source>
</evidence>
<feature type="transmembrane region" description="Helical" evidence="1">
    <location>
        <begin position="60"/>
        <end position="78"/>
    </location>
</feature>
<feature type="transmembrane region" description="Helical" evidence="1">
    <location>
        <begin position="172"/>
        <end position="192"/>
    </location>
</feature>